<organism evidence="1 2">
    <name type="scientific">Paenibacillus alginolyticus</name>
    <dbReference type="NCBI Taxonomy" id="59839"/>
    <lineage>
        <taxon>Bacteria</taxon>
        <taxon>Bacillati</taxon>
        <taxon>Bacillota</taxon>
        <taxon>Bacilli</taxon>
        <taxon>Bacillales</taxon>
        <taxon>Paenibacillaceae</taxon>
        <taxon>Paenibacillus</taxon>
    </lineage>
</organism>
<protein>
    <submittedName>
        <fullName evidence="1">Uncharacterized protein</fullName>
    </submittedName>
</protein>
<evidence type="ECO:0000313" key="1">
    <source>
        <dbReference type="EMBL" id="MCY9693217.1"/>
    </source>
</evidence>
<name>A0ABT4GAK2_9BACL</name>
<evidence type="ECO:0000313" key="2">
    <source>
        <dbReference type="Proteomes" id="UP001527099"/>
    </source>
</evidence>
<sequence length="47" mass="5104">MAKYGEQFHTMGMQMGIATQELAKGAVEFARQGLSPEETTKRMAAAV</sequence>
<proteinExistence type="predicted"/>
<reference evidence="1 2" key="1">
    <citation type="submission" date="2022-05" db="EMBL/GenBank/DDBJ databases">
        <title>Genome Sequencing of Bee-Associated Microbes.</title>
        <authorList>
            <person name="Dunlap C."/>
        </authorList>
    </citation>
    <scope>NUCLEOTIDE SEQUENCE [LARGE SCALE GENOMIC DNA]</scope>
    <source>
        <strain evidence="1 2">NRRL B-14421</strain>
    </source>
</reference>
<dbReference type="RefSeq" id="WP_268614710.1">
    <property type="nucleotide sequence ID" value="NZ_JAMDMX010000028.1"/>
</dbReference>
<accession>A0ABT4GAK2</accession>
<dbReference type="Proteomes" id="UP001527099">
    <property type="component" value="Unassembled WGS sequence"/>
</dbReference>
<gene>
    <name evidence="1" type="ORF">M5X19_09995</name>
</gene>
<dbReference type="EMBL" id="JAMDMX010000028">
    <property type="protein sequence ID" value="MCY9693217.1"/>
    <property type="molecule type" value="Genomic_DNA"/>
</dbReference>
<comment type="caution">
    <text evidence="1">The sequence shown here is derived from an EMBL/GenBank/DDBJ whole genome shotgun (WGS) entry which is preliminary data.</text>
</comment>
<keyword evidence="2" id="KW-1185">Reference proteome</keyword>